<evidence type="ECO:0000256" key="4">
    <source>
        <dbReference type="ARBA" id="ARBA00008819"/>
    </source>
</evidence>
<feature type="binding site" evidence="9 13">
    <location>
        <position position="401"/>
    </location>
    <ligand>
        <name>Mn(2+)</name>
        <dbReference type="ChEBI" id="CHEBI:29035"/>
        <label>1</label>
    </ligand>
</feature>
<evidence type="ECO:0000256" key="8">
    <source>
        <dbReference type="ARBA" id="ARBA00023235"/>
    </source>
</evidence>
<feature type="binding site" evidence="9 13">
    <location>
        <position position="10"/>
    </location>
    <ligand>
        <name>Mn(2+)</name>
        <dbReference type="ChEBI" id="CHEBI:29035"/>
        <label>2</label>
    </ligand>
</feature>
<comment type="cofactor">
    <cofactor evidence="9">
        <name>Mn(2+)</name>
        <dbReference type="ChEBI" id="CHEBI:29035"/>
    </cofactor>
    <text evidence="9">Binds 2 manganese ions per subunit.</text>
</comment>
<feature type="binding site" evidence="9 12">
    <location>
        <position position="121"/>
    </location>
    <ligand>
        <name>substrate</name>
    </ligand>
</feature>
<feature type="domain" description="BPG-independent PGAM N-terminal" evidence="15">
    <location>
        <begin position="80"/>
        <end position="293"/>
    </location>
</feature>
<sequence length="515" mass="57376">MKPVLLIINDGWGIAPPSRYNAITEARTPVFDYLIQHYFTVTLQASGESVGLPWGEIGNSEVGHLSLGSGRIVYQELPRINRAISDGDFFQNEKFLSAARKIKNENGAFHIAGIFSNGGVHGHIEHLFALLEFCVKEQVPRVFIHAFLDGRDTPYASAPLFLKQLDETIARLRSPARIISIAGRFWAMDRDSRYERIEPAYLAIASGKSEKTFASADEAVASFYSENIFDEQIPPTVIGESAPITNRDALIFFNYRADRARQIVRAFTDPKFTAFPRAEFLETLRVVTFTQYDYSLPVSVAFPGEHIEYPLARIISEKGIRQLHIAETEKYAHVTYFFNGGREEPYPLEDRALITSPKVLLYDETPMMSAREISEELLKRIEMRTYGFFVVNFSNADMVGHTGNLKATILAVETLDGLFKPIVEQIVRQGGVVVITSDHGNAEAKVDPQTGDIKKEHTANAVPLIIVGKQFIQEKSITPDLSAYIPSGVLADVAPTILSIMGITIPKMMTGRALV</sequence>
<dbReference type="CDD" id="cd16010">
    <property type="entry name" value="iPGM"/>
    <property type="match status" value="1"/>
</dbReference>
<dbReference type="Proteomes" id="UP000178315">
    <property type="component" value="Unassembled WGS sequence"/>
</dbReference>
<feature type="domain" description="Metalloenzyme" evidence="14">
    <location>
        <begin position="2"/>
        <end position="503"/>
    </location>
</feature>
<dbReference type="EMBL" id="MHJU01000028">
    <property type="protein sequence ID" value="OGY72598.1"/>
    <property type="molecule type" value="Genomic_DNA"/>
</dbReference>
<dbReference type="SUPFAM" id="SSF64158">
    <property type="entry name" value="2,3-Bisphosphoglycerate-independent phosphoglycerate mutase, substrate-binding domain"/>
    <property type="match status" value="1"/>
</dbReference>
<feature type="binding site" evidence="9 12">
    <location>
        <begin position="256"/>
        <end position="259"/>
    </location>
    <ligand>
        <name>substrate</name>
    </ligand>
</feature>
<comment type="catalytic activity">
    <reaction evidence="1 9">
        <text>(2R)-2-phosphoglycerate = (2R)-3-phosphoglycerate</text>
        <dbReference type="Rhea" id="RHEA:15901"/>
        <dbReference type="ChEBI" id="CHEBI:58272"/>
        <dbReference type="ChEBI" id="CHEBI:58289"/>
        <dbReference type="EC" id="5.4.2.12"/>
    </reaction>
</comment>
<dbReference type="Pfam" id="PF06415">
    <property type="entry name" value="iPGM_N"/>
    <property type="match status" value="1"/>
</dbReference>
<evidence type="ECO:0000256" key="10">
    <source>
        <dbReference type="NCBIfam" id="TIGR01307"/>
    </source>
</evidence>
<dbReference type="FunFam" id="3.40.1450.10:FF:000002">
    <property type="entry name" value="2,3-bisphosphoglycerate-independent phosphoglycerate mutase"/>
    <property type="match status" value="1"/>
</dbReference>
<evidence type="ECO:0000256" key="2">
    <source>
        <dbReference type="ARBA" id="ARBA00002315"/>
    </source>
</evidence>
<name>A0A1G2A6U6_9BACT</name>
<reference evidence="16 17" key="1">
    <citation type="journal article" date="2016" name="Nat. Commun.">
        <title>Thousands of microbial genomes shed light on interconnected biogeochemical processes in an aquifer system.</title>
        <authorList>
            <person name="Anantharaman K."/>
            <person name="Brown C.T."/>
            <person name="Hug L.A."/>
            <person name="Sharon I."/>
            <person name="Castelle C.J."/>
            <person name="Probst A.J."/>
            <person name="Thomas B.C."/>
            <person name="Singh A."/>
            <person name="Wilkins M.J."/>
            <person name="Karaoz U."/>
            <person name="Brodie E.L."/>
            <person name="Williams K.H."/>
            <person name="Hubbard S.S."/>
            <person name="Banfield J.F."/>
        </authorList>
    </citation>
    <scope>NUCLEOTIDE SEQUENCE [LARGE SCALE GENOMIC DNA]</scope>
</reference>
<dbReference type="PANTHER" id="PTHR31637">
    <property type="entry name" value="2,3-BISPHOSPHOGLYCERATE-INDEPENDENT PHOSPHOGLYCERATE MUTASE"/>
    <property type="match status" value="1"/>
</dbReference>
<accession>A0A1G2A6U6</accession>
<dbReference type="InterPro" id="IPR005995">
    <property type="entry name" value="Pgm_bpd_ind"/>
</dbReference>
<proteinExistence type="inferred from homology"/>
<gene>
    <name evidence="9" type="primary">gpmI</name>
    <name evidence="16" type="ORF">A3H61_01155</name>
</gene>
<dbReference type="InterPro" id="IPR011258">
    <property type="entry name" value="BPG-indep_PGM_N"/>
</dbReference>
<feature type="binding site" evidence="9 13">
    <location>
        <position position="60"/>
    </location>
    <ligand>
        <name>Mn(2+)</name>
        <dbReference type="ChEBI" id="CHEBI:29035"/>
        <label>2</label>
    </ligand>
</feature>
<evidence type="ECO:0000313" key="17">
    <source>
        <dbReference type="Proteomes" id="UP000178315"/>
    </source>
</evidence>
<evidence type="ECO:0000259" key="14">
    <source>
        <dbReference type="Pfam" id="PF01676"/>
    </source>
</evidence>
<evidence type="ECO:0000256" key="6">
    <source>
        <dbReference type="ARBA" id="ARBA00023152"/>
    </source>
</evidence>
<comment type="pathway">
    <text evidence="3 9">Carbohydrate degradation; glycolysis; pyruvate from D-glyceraldehyde 3-phosphate: step 3/5.</text>
</comment>
<dbReference type="Gene3D" id="3.40.720.10">
    <property type="entry name" value="Alkaline Phosphatase, subunit A"/>
    <property type="match status" value="1"/>
</dbReference>
<feature type="binding site" evidence="9 12">
    <location>
        <position position="184"/>
    </location>
    <ligand>
        <name>substrate</name>
    </ligand>
</feature>
<feature type="active site" description="Phosphoserine intermediate" evidence="9 11">
    <location>
        <position position="60"/>
    </location>
</feature>
<dbReference type="GO" id="GO:0030145">
    <property type="term" value="F:manganese ion binding"/>
    <property type="evidence" value="ECO:0007669"/>
    <property type="project" value="UniProtKB-UniRule"/>
</dbReference>
<evidence type="ECO:0000256" key="7">
    <source>
        <dbReference type="ARBA" id="ARBA00023211"/>
    </source>
</evidence>
<protein>
    <recommendedName>
        <fullName evidence="9 10">2,3-bisphosphoglycerate-independent phosphoglycerate mutase</fullName>
        <shortName evidence="9">BPG-independent PGAM</shortName>
        <shortName evidence="9">Phosphoglyceromutase</shortName>
        <shortName evidence="9">iPGM</shortName>
        <ecNumber evidence="9 10">5.4.2.12</ecNumber>
    </recommendedName>
</protein>
<keyword evidence="5 9" id="KW-0479">Metal-binding</keyword>
<evidence type="ECO:0000256" key="5">
    <source>
        <dbReference type="ARBA" id="ARBA00022723"/>
    </source>
</evidence>
<feature type="binding site" evidence="9 12">
    <location>
        <position position="190"/>
    </location>
    <ligand>
        <name>substrate</name>
    </ligand>
</feature>
<evidence type="ECO:0000259" key="15">
    <source>
        <dbReference type="Pfam" id="PF06415"/>
    </source>
</evidence>
<dbReference type="InterPro" id="IPR036646">
    <property type="entry name" value="PGAM_B_sf"/>
</dbReference>
<feature type="binding site" evidence="9 13">
    <location>
        <position position="457"/>
    </location>
    <ligand>
        <name>Mn(2+)</name>
        <dbReference type="ChEBI" id="CHEBI:29035"/>
        <label>1</label>
    </ligand>
</feature>
<dbReference type="PIRSF" id="PIRSF001492">
    <property type="entry name" value="IPGAM"/>
    <property type="match status" value="1"/>
</dbReference>
<comment type="function">
    <text evidence="2 9">Catalyzes the interconversion of 2-phosphoglycerate and 3-phosphoglycerate.</text>
</comment>
<dbReference type="NCBIfam" id="TIGR01307">
    <property type="entry name" value="pgm_bpd_ind"/>
    <property type="match status" value="1"/>
</dbReference>
<evidence type="ECO:0000256" key="3">
    <source>
        <dbReference type="ARBA" id="ARBA00004798"/>
    </source>
</evidence>
<feature type="binding site" evidence="9 13">
    <location>
        <position position="397"/>
    </location>
    <ligand>
        <name>Mn(2+)</name>
        <dbReference type="ChEBI" id="CHEBI:29035"/>
        <label>1</label>
    </ligand>
</feature>
<dbReference type="GO" id="GO:0006096">
    <property type="term" value="P:glycolytic process"/>
    <property type="evidence" value="ECO:0007669"/>
    <property type="project" value="UniProtKB-UniRule"/>
</dbReference>
<dbReference type="GO" id="GO:0006007">
    <property type="term" value="P:glucose catabolic process"/>
    <property type="evidence" value="ECO:0007669"/>
    <property type="project" value="InterPro"/>
</dbReference>
<dbReference type="PANTHER" id="PTHR31637:SF0">
    <property type="entry name" value="2,3-BISPHOSPHOGLYCERATE-INDEPENDENT PHOSPHOGLYCERATE MUTASE"/>
    <property type="match status" value="1"/>
</dbReference>
<keyword evidence="6 9" id="KW-0324">Glycolysis</keyword>
<evidence type="ECO:0000256" key="1">
    <source>
        <dbReference type="ARBA" id="ARBA00000370"/>
    </source>
</evidence>
<dbReference type="EC" id="5.4.2.12" evidence="9 10"/>
<dbReference type="GO" id="GO:0004619">
    <property type="term" value="F:phosphoglycerate mutase activity"/>
    <property type="evidence" value="ECO:0007669"/>
    <property type="project" value="UniProtKB-UniRule"/>
</dbReference>
<evidence type="ECO:0000313" key="16">
    <source>
        <dbReference type="EMBL" id="OGY72598.1"/>
    </source>
</evidence>
<keyword evidence="7 9" id="KW-0464">Manganese</keyword>
<comment type="subunit">
    <text evidence="9">Monomer.</text>
</comment>
<dbReference type="HAMAP" id="MF_01038">
    <property type="entry name" value="GpmI"/>
    <property type="match status" value="1"/>
</dbReference>
<dbReference type="UniPathway" id="UPA00109">
    <property type="reaction ID" value="UER00186"/>
</dbReference>
<evidence type="ECO:0000256" key="9">
    <source>
        <dbReference type="HAMAP-Rule" id="MF_01038"/>
    </source>
</evidence>
<dbReference type="GO" id="GO:0005829">
    <property type="term" value="C:cytosol"/>
    <property type="evidence" value="ECO:0007669"/>
    <property type="project" value="TreeGrafter"/>
</dbReference>
<dbReference type="AlphaFoldDB" id="A0A1G2A6U6"/>
<feature type="binding site" evidence="9 13">
    <location>
        <position position="439"/>
    </location>
    <ligand>
        <name>Mn(2+)</name>
        <dbReference type="ChEBI" id="CHEBI:29035"/>
        <label>2</label>
    </ligand>
</feature>
<dbReference type="Pfam" id="PF01676">
    <property type="entry name" value="Metalloenzyme"/>
    <property type="match status" value="1"/>
</dbReference>
<dbReference type="Gene3D" id="3.40.1450.10">
    <property type="entry name" value="BPG-independent phosphoglycerate mutase, domain B"/>
    <property type="match status" value="1"/>
</dbReference>
<feature type="binding site" evidence="9 12">
    <location>
        <begin position="151"/>
        <end position="152"/>
    </location>
    <ligand>
        <name>substrate</name>
    </ligand>
</feature>
<comment type="caution">
    <text evidence="16">The sequence shown here is derived from an EMBL/GenBank/DDBJ whole genome shotgun (WGS) entry which is preliminary data.</text>
</comment>
<dbReference type="InterPro" id="IPR017850">
    <property type="entry name" value="Alkaline_phosphatase_core_sf"/>
</dbReference>
<feature type="binding site" evidence="9 13">
    <location>
        <position position="438"/>
    </location>
    <ligand>
        <name>Mn(2+)</name>
        <dbReference type="ChEBI" id="CHEBI:29035"/>
        <label>2</label>
    </ligand>
</feature>
<comment type="similarity">
    <text evidence="4 9">Belongs to the BPG-independent phosphoglycerate mutase family.</text>
</comment>
<dbReference type="InterPro" id="IPR006124">
    <property type="entry name" value="Metalloenzyme"/>
</dbReference>
<evidence type="ECO:0000256" key="12">
    <source>
        <dbReference type="PIRSR" id="PIRSR001492-2"/>
    </source>
</evidence>
<keyword evidence="8 9" id="KW-0413">Isomerase</keyword>
<organism evidence="16 17">
    <name type="scientific">Candidatus Jacksonbacteria bacterium RIFCSPLOWO2_02_FULL_44_20</name>
    <dbReference type="NCBI Taxonomy" id="1798460"/>
    <lineage>
        <taxon>Bacteria</taxon>
        <taxon>Candidatus Jacksoniibacteriota</taxon>
    </lineage>
</organism>
<evidence type="ECO:0000256" key="13">
    <source>
        <dbReference type="PIRSR" id="PIRSR001492-3"/>
    </source>
</evidence>
<dbReference type="SUPFAM" id="SSF53649">
    <property type="entry name" value="Alkaline phosphatase-like"/>
    <property type="match status" value="1"/>
</dbReference>
<feature type="binding site" evidence="9 12">
    <location>
        <position position="330"/>
    </location>
    <ligand>
        <name>substrate</name>
    </ligand>
</feature>
<evidence type="ECO:0000256" key="11">
    <source>
        <dbReference type="PIRSR" id="PIRSR001492-1"/>
    </source>
</evidence>